<feature type="transmembrane region" description="Helical" evidence="3">
    <location>
        <begin position="12"/>
        <end position="28"/>
    </location>
</feature>
<evidence type="ECO:0000256" key="2">
    <source>
        <dbReference type="PIRNR" id="PIRNR016661"/>
    </source>
</evidence>
<dbReference type="PIRSF" id="PIRSF016661">
    <property type="entry name" value="BioY"/>
    <property type="match status" value="1"/>
</dbReference>
<keyword evidence="5" id="KW-1185">Reference proteome</keyword>
<keyword evidence="2 3" id="KW-0472">Membrane</keyword>
<dbReference type="InterPro" id="IPR003784">
    <property type="entry name" value="BioY"/>
</dbReference>
<feature type="transmembrane region" description="Helical" evidence="3">
    <location>
        <begin position="117"/>
        <end position="137"/>
    </location>
</feature>
<feature type="transmembrane region" description="Helical" evidence="3">
    <location>
        <begin position="152"/>
        <end position="174"/>
    </location>
</feature>
<keyword evidence="3" id="KW-0812">Transmembrane</keyword>
<keyword evidence="3" id="KW-1133">Transmembrane helix</keyword>
<dbReference type="PANTHER" id="PTHR34295">
    <property type="entry name" value="BIOTIN TRANSPORTER BIOY"/>
    <property type="match status" value="1"/>
</dbReference>
<protein>
    <recommendedName>
        <fullName evidence="2">Biotin transporter</fullName>
    </recommendedName>
</protein>
<feature type="transmembrane region" description="Helical" evidence="3">
    <location>
        <begin position="60"/>
        <end position="82"/>
    </location>
</feature>
<organism evidence="4 5">
    <name type="scientific">Congzhengia minquanensis</name>
    <dbReference type="NCBI Taxonomy" id="2763657"/>
    <lineage>
        <taxon>Bacteria</taxon>
        <taxon>Bacillati</taxon>
        <taxon>Bacillota</taxon>
        <taxon>Clostridia</taxon>
        <taxon>Eubacteriales</taxon>
        <taxon>Oscillospiraceae</taxon>
        <taxon>Congzhengia</taxon>
    </lineage>
</organism>
<evidence type="ECO:0000313" key="5">
    <source>
        <dbReference type="Proteomes" id="UP000611762"/>
    </source>
</evidence>
<evidence type="ECO:0000256" key="3">
    <source>
        <dbReference type="SAM" id="Phobius"/>
    </source>
</evidence>
<reference evidence="4" key="1">
    <citation type="submission" date="2020-08" db="EMBL/GenBank/DDBJ databases">
        <title>Genome public.</title>
        <authorList>
            <person name="Liu C."/>
            <person name="Sun Q."/>
        </authorList>
    </citation>
    <scope>NUCLEOTIDE SEQUENCE</scope>
    <source>
        <strain evidence="4">H8</strain>
    </source>
</reference>
<dbReference type="Proteomes" id="UP000611762">
    <property type="component" value="Unassembled WGS sequence"/>
</dbReference>
<proteinExistence type="inferred from homology"/>
<dbReference type="Gene3D" id="1.10.1760.20">
    <property type="match status" value="1"/>
</dbReference>
<dbReference type="GO" id="GO:0005886">
    <property type="term" value="C:plasma membrane"/>
    <property type="evidence" value="ECO:0007669"/>
    <property type="project" value="UniProtKB-SubCell"/>
</dbReference>
<comment type="subcellular location">
    <subcellularLocation>
        <location evidence="2">Cell membrane</location>
        <topology evidence="2">Multi-pass membrane protein</topology>
    </subcellularLocation>
</comment>
<sequence length="187" mass="20048">MEKNNSKKTVRLVLCALFAALIAVGAFIKIPIPYIPLTLQTLFTMLAGLMLGGRLGAISVCVYVAIGLAGLPVFTQGGGITYVLKPTFGYLIGFAVGTYVTGAIANKTAAPTFRRLVGANLAGLAIIYLFGMVYYFLISHLYLGTNITIRNLFLYCFLATIPGDVISCLVAAVIGKRLNPITRKYVQ</sequence>
<comment type="similarity">
    <text evidence="1 2">Belongs to the BioY family.</text>
</comment>
<keyword evidence="2" id="KW-1003">Cell membrane</keyword>
<dbReference type="PANTHER" id="PTHR34295:SF1">
    <property type="entry name" value="BIOTIN TRANSPORTER BIOY"/>
    <property type="match status" value="1"/>
</dbReference>
<dbReference type="AlphaFoldDB" id="A0A926DJN3"/>
<evidence type="ECO:0000313" key="4">
    <source>
        <dbReference type="EMBL" id="MBC8540158.1"/>
    </source>
</evidence>
<dbReference type="EMBL" id="JACRSU010000001">
    <property type="protein sequence ID" value="MBC8540158.1"/>
    <property type="molecule type" value="Genomic_DNA"/>
</dbReference>
<dbReference type="Pfam" id="PF02632">
    <property type="entry name" value="BioY"/>
    <property type="match status" value="1"/>
</dbReference>
<gene>
    <name evidence="4" type="ORF">H8698_04120</name>
</gene>
<evidence type="ECO:0000256" key="1">
    <source>
        <dbReference type="ARBA" id="ARBA00010692"/>
    </source>
</evidence>
<comment type="caution">
    <text evidence="4">The sequence shown here is derived from an EMBL/GenBank/DDBJ whole genome shotgun (WGS) entry which is preliminary data.</text>
</comment>
<dbReference type="GO" id="GO:0015225">
    <property type="term" value="F:biotin transmembrane transporter activity"/>
    <property type="evidence" value="ECO:0007669"/>
    <property type="project" value="UniProtKB-UniRule"/>
</dbReference>
<dbReference type="RefSeq" id="WP_249311281.1">
    <property type="nucleotide sequence ID" value="NZ_JACRSU010000001.1"/>
</dbReference>
<keyword evidence="2" id="KW-0813">Transport</keyword>
<accession>A0A926DJN3</accession>
<name>A0A926DJN3_9FIRM</name>
<feature type="transmembrane region" description="Helical" evidence="3">
    <location>
        <begin position="88"/>
        <end position="105"/>
    </location>
</feature>